<evidence type="ECO:0000313" key="2">
    <source>
        <dbReference type="Proteomes" id="UP000800200"/>
    </source>
</evidence>
<keyword evidence="2" id="KW-1185">Reference proteome</keyword>
<dbReference type="EMBL" id="ML994675">
    <property type="protein sequence ID" value="KAF2178471.1"/>
    <property type="molecule type" value="Genomic_DNA"/>
</dbReference>
<dbReference type="Proteomes" id="UP000800200">
    <property type="component" value="Unassembled WGS sequence"/>
</dbReference>
<name>A0A6A6DG42_9PEZI</name>
<proteinExistence type="predicted"/>
<evidence type="ECO:0000313" key="1">
    <source>
        <dbReference type="EMBL" id="KAF2178471.1"/>
    </source>
</evidence>
<reference evidence="1" key="1">
    <citation type="journal article" date="2020" name="Stud. Mycol.">
        <title>101 Dothideomycetes genomes: a test case for predicting lifestyles and emergence of pathogens.</title>
        <authorList>
            <person name="Haridas S."/>
            <person name="Albert R."/>
            <person name="Binder M."/>
            <person name="Bloem J."/>
            <person name="Labutti K."/>
            <person name="Salamov A."/>
            <person name="Andreopoulos B."/>
            <person name="Baker S."/>
            <person name="Barry K."/>
            <person name="Bills G."/>
            <person name="Bluhm B."/>
            <person name="Cannon C."/>
            <person name="Castanera R."/>
            <person name="Culley D."/>
            <person name="Daum C."/>
            <person name="Ezra D."/>
            <person name="Gonzalez J."/>
            <person name="Henrissat B."/>
            <person name="Kuo A."/>
            <person name="Liang C."/>
            <person name="Lipzen A."/>
            <person name="Lutzoni F."/>
            <person name="Magnuson J."/>
            <person name="Mondo S."/>
            <person name="Nolan M."/>
            <person name="Ohm R."/>
            <person name="Pangilinan J."/>
            <person name="Park H.-J."/>
            <person name="Ramirez L."/>
            <person name="Alfaro M."/>
            <person name="Sun H."/>
            <person name="Tritt A."/>
            <person name="Yoshinaga Y."/>
            <person name="Zwiers L.-H."/>
            <person name="Turgeon B."/>
            <person name="Goodwin S."/>
            <person name="Spatafora J."/>
            <person name="Crous P."/>
            <person name="Grigoriev I."/>
        </authorList>
    </citation>
    <scope>NUCLEOTIDE SEQUENCE</scope>
    <source>
        <strain evidence="1">CBS 207.26</strain>
    </source>
</reference>
<sequence>MAYFRLNGNNSITLNHLRSLTPLLARYLVLARRRFSFIDLICLSLFPSSAQPQINPNWAVFPNNNQYRWAGNDAYSLIIFEANGSWTLHANGTYGTWNQDRLAALFGHCSRGAQGFQTYINVPRTSRNSAYQACLQSMSPFRTCRQVVLGFANHRTSYCFRVNALTACLKGMTTALRLYTAYRRLRQRLLG</sequence>
<protein>
    <submittedName>
        <fullName evidence="1">Uncharacterized protein</fullName>
    </submittedName>
</protein>
<dbReference type="AlphaFoldDB" id="A0A6A6DG42"/>
<organism evidence="1 2">
    <name type="scientific">Zopfia rhizophila CBS 207.26</name>
    <dbReference type="NCBI Taxonomy" id="1314779"/>
    <lineage>
        <taxon>Eukaryota</taxon>
        <taxon>Fungi</taxon>
        <taxon>Dikarya</taxon>
        <taxon>Ascomycota</taxon>
        <taxon>Pezizomycotina</taxon>
        <taxon>Dothideomycetes</taxon>
        <taxon>Dothideomycetes incertae sedis</taxon>
        <taxon>Zopfiaceae</taxon>
        <taxon>Zopfia</taxon>
    </lineage>
</organism>
<accession>A0A6A6DG42</accession>
<gene>
    <name evidence="1" type="ORF">K469DRAFT_695508</name>
</gene>